<evidence type="ECO:0000256" key="2">
    <source>
        <dbReference type="ARBA" id="ARBA00004613"/>
    </source>
</evidence>
<organism evidence="16 17">
    <name type="scientific">Lutzomyia longipalpis</name>
    <name type="common">Sand fly</name>
    <dbReference type="NCBI Taxonomy" id="7200"/>
    <lineage>
        <taxon>Eukaryota</taxon>
        <taxon>Metazoa</taxon>
        <taxon>Ecdysozoa</taxon>
        <taxon>Arthropoda</taxon>
        <taxon>Hexapoda</taxon>
        <taxon>Insecta</taxon>
        <taxon>Pterygota</taxon>
        <taxon>Neoptera</taxon>
        <taxon>Endopterygota</taxon>
        <taxon>Diptera</taxon>
        <taxon>Nematocera</taxon>
        <taxon>Psychodoidea</taxon>
        <taxon>Psychodidae</taxon>
        <taxon>Lutzomyia</taxon>
        <taxon>Lutzomyia</taxon>
    </lineage>
</organism>
<dbReference type="VEuPathDB" id="VectorBase:LLONM1_003437"/>
<keyword evidence="4" id="KW-0964">Secreted</keyword>
<keyword evidence="8" id="KW-0539">Nucleus</keyword>
<dbReference type="Gene3D" id="3.80.10.10">
    <property type="entry name" value="Ribonuclease Inhibitor"/>
    <property type="match status" value="1"/>
</dbReference>
<keyword evidence="13" id="KW-0732">Signal</keyword>
<evidence type="ECO:0000256" key="11">
    <source>
        <dbReference type="RuleBase" id="RU004262"/>
    </source>
</evidence>
<dbReference type="CDD" id="cd00707">
    <property type="entry name" value="Pancreat_lipase_like"/>
    <property type="match status" value="1"/>
</dbReference>
<feature type="chain" id="PRO_5044555425" description="Probable U2 small nuclear ribonucleoprotein A'" evidence="13">
    <location>
        <begin position="21"/>
        <end position="830"/>
    </location>
</feature>
<dbReference type="PANTHER" id="PTHR11610:SF173">
    <property type="entry name" value="LIPASE DOMAIN-CONTAINING PROTEIN-RELATED"/>
    <property type="match status" value="1"/>
</dbReference>
<feature type="domain" description="Lipase" evidence="14">
    <location>
        <begin position="51"/>
        <end position="175"/>
    </location>
</feature>
<protein>
    <recommendedName>
        <fullName evidence="10">Probable U2 small nuclear ribonucleoprotein A'</fullName>
    </recommendedName>
</protein>
<reference evidence="17" key="1">
    <citation type="submission" date="2012-05" db="EMBL/GenBank/DDBJ databases">
        <title>Whole Genome Assembly of Lutzomyia longipalpis.</title>
        <authorList>
            <person name="Richards S."/>
            <person name="Qu C."/>
            <person name="Dillon R."/>
            <person name="Worley K."/>
            <person name="Scherer S."/>
            <person name="Batterton M."/>
            <person name="Taylor A."/>
            <person name="Hawes A."/>
            <person name="Hernandez B."/>
            <person name="Kovar C."/>
            <person name="Mandapat C."/>
            <person name="Pham C."/>
            <person name="Qu C."/>
            <person name="Jing C."/>
            <person name="Bess C."/>
            <person name="Bandaranaike D."/>
            <person name="Ngo D."/>
            <person name="Ongeri F."/>
            <person name="Arias F."/>
            <person name="Lara F."/>
            <person name="Weissenberger G."/>
            <person name="Kamau G."/>
            <person name="Han H."/>
            <person name="Shen H."/>
            <person name="Dinh H."/>
            <person name="Khalil I."/>
            <person name="Jones J."/>
            <person name="Shafer J."/>
            <person name="Jayaseelan J."/>
            <person name="Quiroz J."/>
            <person name="Blankenburg K."/>
            <person name="Nguyen L."/>
            <person name="Jackson L."/>
            <person name="Francisco L."/>
            <person name="Tang L.-Y."/>
            <person name="Pu L.-L."/>
            <person name="Perales L."/>
            <person name="Lorensuhewa L."/>
            <person name="Munidasa M."/>
            <person name="Coyle M."/>
            <person name="Taylor M."/>
            <person name="Puazo M."/>
            <person name="Firestine M."/>
            <person name="Scheel M."/>
            <person name="Javaid M."/>
            <person name="Wang M."/>
            <person name="Li M."/>
            <person name="Tabassum N."/>
            <person name="Saada N."/>
            <person name="Osuji N."/>
            <person name="Aqrawi P."/>
            <person name="Fu Q."/>
            <person name="Thornton R."/>
            <person name="Raj R."/>
            <person name="Goodspeed R."/>
            <person name="Mata R."/>
            <person name="Najjar R."/>
            <person name="Gubbala S."/>
            <person name="Lee S."/>
            <person name="Denson S."/>
            <person name="Patil S."/>
            <person name="Macmil S."/>
            <person name="Qi S."/>
            <person name="Matskevitch T."/>
            <person name="Palculict T."/>
            <person name="Mathew T."/>
            <person name="Vee V."/>
            <person name="Velamala V."/>
            <person name="Korchina V."/>
            <person name="Cai W."/>
            <person name="Liu W."/>
            <person name="Dai W."/>
            <person name="Zou X."/>
            <person name="Zhu Y."/>
            <person name="Zhang Y."/>
            <person name="Wu Y.-Q."/>
            <person name="Xin Y."/>
            <person name="Nazarath L."/>
            <person name="Kovar C."/>
            <person name="Han Y."/>
            <person name="Muzny D."/>
            <person name="Gibbs R."/>
        </authorList>
    </citation>
    <scope>NUCLEOTIDE SEQUENCE [LARGE SCALE GENOMIC DNA]</scope>
    <source>
        <strain evidence="17">Jacobina</strain>
    </source>
</reference>
<dbReference type="PRINTS" id="PR00823">
    <property type="entry name" value="PANCLIPASE"/>
</dbReference>
<keyword evidence="5" id="KW-0433">Leucine-rich repeat</keyword>
<evidence type="ECO:0000313" key="16">
    <source>
        <dbReference type="EnsemblMetazoa" id="LLOJ005962-PA"/>
    </source>
</evidence>
<dbReference type="InterPro" id="IPR002331">
    <property type="entry name" value="Lipase_panc"/>
</dbReference>
<dbReference type="GO" id="GO:0016042">
    <property type="term" value="P:lipid catabolic process"/>
    <property type="evidence" value="ECO:0007669"/>
    <property type="project" value="TreeGrafter"/>
</dbReference>
<dbReference type="SUPFAM" id="SSF53474">
    <property type="entry name" value="alpha/beta-Hydrolases"/>
    <property type="match status" value="1"/>
</dbReference>
<evidence type="ECO:0000256" key="6">
    <source>
        <dbReference type="ARBA" id="ARBA00022737"/>
    </source>
</evidence>
<reference evidence="15" key="2">
    <citation type="journal article" date="2020" name="BMC">
        <title>Leishmania infection induces a limited differential gene expression in the sand fly midgut.</title>
        <authorList>
            <person name="Coutinho-Abreu I.V."/>
            <person name="Serafim T.D."/>
            <person name="Meneses C."/>
            <person name="Kamhawi S."/>
            <person name="Oliveira F."/>
            <person name="Valenzuela J.G."/>
        </authorList>
    </citation>
    <scope>NUCLEOTIDE SEQUENCE</scope>
    <source>
        <strain evidence="15">Jacobina</strain>
        <tissue evidence="15">Midgut</tissue>
    </source>
</reference>
<evidence type="ECO:0000256" key="4">
    <source>
        <dbReference type="ARBA" id="ARBA00022525"/>
    </source>
</evidence>
<dbReference type="GO" id="GO:0005615">
    <property type="term" value="C:extracellular space"/>
    <property type="evidence" value="ECO:0007669"/>
    <property type="project" value="TreeGrafter"/>
</dbReference>
<dbReference type="InterPro" id="IPR001611">
    <property type="entry name" value="Leu-rich_rpt"/>
</dbReference>
<feature type="compositionally biased region" description="Acidic residues" evidence="12">
    <location>
        <begin position="816"/>
        <end position="830"/>
    </location>
</feature>
<dbReference type="FunFam" id="3.80.10.10:FF:000026">
    <property type="entry name" value="U2 small nuclear ribonucleoprotein A"/>
    <property type="match status" value="1"/>
</dbReference>
<dbReference type="Pfam" id="PF00151">
    <property type="entry name" value="Lipase"/>
    <property type="match status" value="2"/>
</dbReference>
<sequence>MWKYVSALLTLGLTSPAVKGGPLDPFSWARADKLSIDVNLPWLPFENETRCFGEIGCLNITREWYHLIHRPFNVFPLPRNIINTRFYLYTPKNPITSQNLVAEDEKTITESNFNADWQTKIIIHGFIDTPLSNWVSELRDELIARGNLNVIVVDWAGGSLPLYTQVSDVAAAVAQHSMCPLSASQFSLTQLQATANTRLVGLELAYLLQKLQEISGLRMEDVHMIGHSLGAHTAAYAAERIPGIGRITGLDPAEPYFQGMGPSVRLDPTDAQFVDVIHTDGRSFFLLEIPGYGMSQPCGHLDFYPNNGKEQPGCALSQEGGTLIPLTLIKDGIEEASRVLLACNHVRAIKLFIDSINGKCPYVAHRCPSYQHFLAGRCFKCTAGNCAYMGYHASMPVIGHQNSSENDIASDVNEPMAPQPGKYFLATGKDFPFCQRHYRFTIELAKPRDAESWVQGYLTAAIFSDRGAVRGVDLTPRGTARLEHGTTYQVVVTNPHDLGDRIRKVELNWTHEMNVLQPRSLCLLFWCNDHLYVKSITVEIMQMPSRGKRNSGSSNKLCAPKKEYADIANLNQCKMVKLTPELINLSMQYMNPCRDRELSLRGYKIPQIENLGATLDQFDVIDFSDNDLRKLDGFPHLQRLKCLLLNNNRIVRISENLHESLPNLESIILTGNSIQELGDLEPLTHLPKLETLCLLMNPVSTKPHYREYIAYRFPNLRLLDFRKIKQKDKKAANELFKSKKGKEIHKEITKRAKTFVPGAGLADKAKLTRIPNANVQAIREAIKNATSLQEVEKLTRMLQSGQIPEEVSNGNGNGTVEEEEEEEQEPMEQD</sequence>
<comment type="similarity">
    <text evidence="9">Belongs to the U2 small nuclear ribonucleoprotein A family.</text>
</comment>
<dbReference type="PRINTS" id="PR00821">
    <property type="entry name" value="TAGLIPASE"/>
</dbReference>
<dbReference type="InterPro" id="IPR000734">
    <property type="entry name" value="TAG_lipase"/>
</dbReference>
<evidence type="ECO:0000313" key="15">
    <source>
        <dbReference type="EMBL" id="MBC1175121.1"/>
    </source>
</evidence>
<dbReference type="ESTHER" id="lutlo-a0a1b0cms4">
    <property type="family name" value="Pancreatic_lipase"/>
</dbReference>
<reference evidence="16" key="3">
    <citation type="submission" date="2020-05" db="UniProtKB">
        <authorList>
            <consortium name="EnsemblMetazoa"/>
        </authorList>
    </citation>
    <scope>IDENTIFICATION</scope>
    <source>
        <strain evidence="16">Jacobina</strain>
    </source>
</reference>
<comment type="subcellular location">
    <subcellularLocation>
        <location evidence="1">Nucleus</location>
    </subcellularLocation>
    <subcellularLocation>
        <location evidence="2">Secreted</location>
    </subcellularLocation>
</comment>
<dbReference type="AlphaFoldDB" id="A0A1B0CMS4"/>
<keyword evidence="17" id="KW-1185">Reference proteome</keyword>
<evidence type="ECO:0000256" key="13">
    <source>
        <dbReference type="SAM" id="SignalP"/>
    </source>
</evidence>
<dbReference type="VEuPathDB" id="VectorBase:LLOJ005962"/>
<keyword evidence="6" id="KW-0677">Repeat</keyword>
<dbReference type="VEuPathDB" id="VectorBase:LLONM1_009400"/>
<dbReference type="EMBL" id="AJWK01019143">
    <property type="status" value="NOT_ANNOTATED_CDS"/>
    <property type="molecule type" value="Genomic_DNA"/>
</dbReference>
<name>A0A1B0CMS4_LUTLO</name>
<feature type="signal peptide" evidence="13">
    <location>
        <begin position="1"/>
        <end position="20"/>
    </location>
</feature>
<evidence type="ECO:0000256" key="1">
    <source>
        <dbReference type="ARBA" id="ARBA00004123"/>
    </source>
</evidence>
<dbReference type="InterPro" id="IPR033906">
    <property type="entry name" value="Lipase_N"/>
</dbReference>
<feature type="domain" description="Lipase" evidence="14">
    <location>
        <begin position="190"/>
        <end position="394"/>
    </location>
</feature>
<dbReference type="InterPro" id="IPR029058">
    <property type="entry name" value="AB_hydrolase_fold"/>
</dbReference>
<evidence type="ECO:0000256" key="8">
    <source>
        <dbReference type="ARBA" id="ARBA00023242"/>
    </source>
</evidence>
<dbReference type="SUPFAM" id="SSF52058">
    <property type="entry name" value="L domain-like"/>
    <property type="match status" value="1"/>
</dbReference>
<comment type="similarity">
    <text evidence="3 11">Belongs to the AB hydrolase superfamily. Lipase family.</text>
</comment>
<dbReference type="FunFam" id="2.60.60.20:FF:000028">
    <property type="entry name" value="Triacylglycerol lipase, pancreatic"/>
    <property type="match status" value="1"/>
</dbReference>
<dbReference type="InterPro" id="IPR032675">
    <property type="entry name" value="LRR_dom_sf"/>
</dbReference>
<proteinExistence type="inferred from homology"/>
<dbReference type="PROSITE" id="PS51450">
    <property type="entry name" value="LRR"/>
    <property type="match status" value="1"/>
</dbReference>
<dbReference type="EMBL" id="GITU01006418">
    <property type="protein sequence ID" value="MBC1175121.1"/>
    <property type="molecule type" value="Transcribed_RNA"/>
</dbReference>
<evidence type="ECO:0000256" key="10">
    <source>
        <dbReference type="ARBA" id="ARBA00069881"/>
    </source>
</evidence>
<dbReference type="Proteomes" id="UP000092461">
    <property type="component" value="Unassembled WGS sequence"/>
</dbReference>
<dbReference type="InterPro" id="IPR013818">
    <property type="entry name" value="Lipase"/>
</dbReference>
<dbReference type="Gene3D" id="3.40.50.1820">
    <property type="entry name" value="alpha/beta hydrolase"/>
    <property type="match status" value="1"/>
</dbReference>
<dbReference type="GO" id="GO:0004806">
    <property type="term" value="F:triacylglycerol lipase activity"/>
    <property type="evidence" value="ECO:0007669"/>
    <property type="project" value="InterPro"/>
</dbReference>
<evidence type="ECO:0000259" key="14">
    <source>
        <dbReference type="Pfam" id="PF00151"/>
    </source>
</evidence>
<dbReference type="Gene3D" id="2.60.60.20">
    <property type="entry name" value="PLAT/LH2 domain"/>
    <property type="match status" value="1"/>
</dbReference>
<dbReference type="GO" id="GO:0017171">
    <property type="term" value="F:serine hydrolase activity"/>
    <property type="evidence" value="ECO:0007669"/>
    <property type="project" value="TreeGrafter"/>
</dbReference>
<dbReference type="Pfam" id="PF14580">
    <property type="entry name" value="LRR_9"/>
    <property type="match status" value="1"/>
</dbReference>
<evidence type="ECO:0000313" key="17">
    <source>
        <dbReference type="Proteomes" id="UP000092461"/>
    </source>
</evidence>
<accession>A0A1B0CMS4</accession>
<dbReference type="EnsemblMetazoa" id="LLOJ005962-RA">
    <property type="protein sequence ID" value="LLOJ005962-PA"/>
    <property type="gene ID" value="LLOJ005962"/>
</dbReference>
<keyword evidence="7" id="KW-1015">Disulfide bond</keyword>
<evidence type="ECO:0000256" key="3">
    <source>
        <dbReference type="ARBA" id="ARBA00010701"/>
    </source>
</evidence>
<dbReference type="PANTHER" id="PTHR11610">
    <property type="entry name" value="LIPASE"/>
    <property type="match status" value="1"/>
</dbReference>
<evidence type="ECO:0000256" key="5">
    <source>
        <dbReference type="ARBA" id="ARBA00022614"/>
    </source>
</evidence>
<evidence type="ECO:0000256" key="7">
    <source>
        <dbReference type="ARBA" id="ARBA00023157"/>
    </source>
</evidence>
<evidence type="ECO:0000256" key="12">
    <source>
        <dbReference type="SAM" id="MobiDB-lite"/>
    </source>
</evidence>
<evidence type="ECO:0000256" key="9">
    <source>
        <dbReference type="ARBA" id="ARBA00024196"/>
    </source>
</evidence>
<dbReference type="GO" id="GO:0005634">
    <property type="term" value="C:nucleus"/>
    <property type="evidence" value="ECO:0007669"/>
    <property type="project" value="UniProtKB-SubCell"/>
</dbReference>
<feature type="region of interest" description="Disordered" evidence="12">
    <location>
        <begin position="798"/>
        <end position="830"/>
    </location>
</feature>